<comment type="caution">
    <text evidence="1">The sequence shown here is derived from an EMBL/GenBank/DDBJ whole genome shotgun (WGS) entry which is preliminary data.</text>
</comment>
<name>A0A0F9NWA0_9ZZZZ</name>
<proteinExistence type="predicted"/>
<protein>
    <submittedName>
        <fullName evidence="1">Uncharacterized protein</fullName>
    </submittedName>
</protein>
<accession>A0A0F9NWA0</accession>
<dbReference type="EMBL" id="LAZR01003092">
    <property type="protein sequence ID" value="KKN22109.1"/>
    <property type="molecule type" value="Genomic_DNA"/>
</dbReference>
<gene>
    <name evidence="1" type="ORF">LCGC14_0918570</name>
</gene>
<dbReference type="AlphaFoldDB" id="A0A0F9NWA0"/>
<sequence>MTGLPNVDKLYEDRRKELLEAGHPAKMVQIALDWAKGSAEGMATYYGNEDLVASFLPRYLKDCEKWLKNMLE</sequence>
<reference evidence="1" key="1">
    <citation type="journal article" date="2015" name="Nature">
        <title>Complex archaea that bridge the gap between prokaryotes and eukaryotes.</title>
        <authorList>
            <person name="Spang A."/>
            <person name="Saw J.H."/>
            <person name="Jorgensen S.L."/>
            <person name="Zaremba-Niedzwiedzka K."/>
            <person name="Martijn J."/>
            <person name="Lind A.E."/>
            <person name="van Eijk R."/>
            <person name="Schleper C."/>
            <person name="Guy L."/>
            <person name="Ettema T.J."/>
        </authorList>
    </citation>
    <scope>NUCLEOTIDE SEQUENCE</scope>
</reference>
<organism evidence="1">
    <name type="scientific">marine sediment metagenome</name>
    <dbReference type="NCBI Taxonomy" id="412755"/>
    <lineage>
        <taxon>unclassified sequences</taxon>
        <taxon>metagenomes</taxon>
        <taxon>ecological metagenomes</taxon>
    </lineage>
</organism>
<evidence type="ECO:0000313" key="1">
    <source>
        <dbReference type="EMBL" id="KKN22109.1"/>
    </source>
</evidence>